<keyword evidence="3" id="KW-1185">Reference proteome</keyword>
<feature type="compositionally biased region" description="Basic and acidic residues" evidence="1">
    <location>
        <begin position="139"/>
        <end position="151"/>
    </location>
</feature>
<dbReference type="OrthoDB" id="9785502at2"/>
<feature type="region of interest" description="Disordered" evidence="1">
    <location>
        <begin position="138"/>
        <end position="167"/>
    </location>
</feature>
<gene>
    <name evidence="2" type="ORF">SAMN00808754_1545</name>
</gene>
<reference evidence="2 3" key="1">
    <citation type="submission" date="2017-04" db="EMBL/GenBank/DDBJ databases">
        <authorList>
            <person name="Afonso C.L."/>
            <person name="Miller P.J."/>
            <person name="Scott M.A."/>
            <person name="Spackman E."/>
            <person name="Goraichik I."/>
            <person name="Dimitrov K.M."/>
            <person name="Suarez D.L."/>
            <person name="Swayne D.E."/>
        </authorList>
    </citation>
    <scope>NUCLEOTIDE SEQUENCE [LARGE SCALE GENOMIC DNA]</scope>
    <source>
        <strain evidence="2 3">ToBE</strain>
    </source>
</reference>
<evidence type="ECO:0000313" key="3">
    <source>
        <dbReference type="Proteomes" id="UP000192569"/>
    </source>
</evidence>
<dbReference type="RefSeq" id="WP_157109854.1">
    <property type="nucleotide sequence ID" value="NZ_LT838272.1"/>
</dbReference>
<dbReference type="Proteomes" id="UP000192569">
    <property type="component" value="Chromosome I"/>
</dbReference>
<accession>A0A1W1VTA3</accession>
<name>A0A1W1VTA3_9FIRM</name>
<proteinExistence type="predicted"/>
<evidence type="ECO:0000313" key="2">
    <source>
        <dbReference type="EMBL" id="SMB96588.1"/>
    </source>
</evidence>
<evidence type="ECO:0000256" key="1">
    <source>
        <dbReference type="SAM" id="MobiDB-lite"/>
    </source>
</evidence>
<protein>
    <submittedName>
        <fullName evidence="2">Uncharacterized protein</fullName>
    </submittedName>
</protein>
<feature type="region of interest" description="Disordered" evidence="1">
    <location>
        <begin position="415"/>
        <end position="436"/>
    </location>
</feature>
<dbReference type="AlphaFoldDB" id="A0A1W1VTA3"/>
<feature type="compositionally biased region" description="Basic and acidic residues" evidence="1">
    <location>
        <begin position="415"/>
        <end position="428"/>
    </location>
</feature>
<organism evidence="2 3">
    <name type="scientific">Thermanaeromonas toyohensis ToBE</name>
    <dbReference type="NCBI Taxonomy" id="698762"/>
    <lineage>
        <taxon>Bacteria</taxon>
        <taxon>Bacillati</taxon>
        <taxon>Bacillota</taxon>
        <taxon>Clostridia</taxon>
        <taxon>Neomoorellales</taxon>
        <taxon>Neomoorellaceae</taxon>
        <taxon>Thermanaeromonas</taxon>
    </lineage>
</organism>
<dbReference type="EMBL" id="LT838272">
    <property type="protein sequence ID" value="SMB96588.1"/>
    <property type="molecule type" value="Genomic_DNA"/>
</dbReference>
<dbReference type="STRING" id="698762.SAMN00808754_1545"/>
<sequence>MSTLCVAVPALETVEVEASEAVSGDDCGCKGVSNIVREEVFGSILAALLAVCADVQEPGFTTGQLAKRAGDEAHCGVAETQIPACSVRSDTTLLYLAPSAQAEVSGSAPGAEPGQGFRVTQHGASILQAKKTASCFPNRWDEPQQKVDQAEKAAGTGEADEKGSTGTAVCGTACEESAGREPSGLVASSFEKTFGGGRTPVGQYDFSGRGQRSGVVGTKTTDWNGVDFGSRTDSQERHVTTGEKVGYALPEEVTGEGVLFGQAAEQITGAETQVTEARTMDVLPRRVLEVPEDDGAFVQRSERVAENFWEGGESGLYVRFPAGDKVSRAERAVPVAGGVFPGGPEDARAVRLVVRTELPGGSDILLTASARGGNLVLTAVAGSTVAAMTAREALAAAAAAVWQEWRKVETVVLEPREASDPDSSERTFDSSGGIYC</sequence>